<dbReference type="EMBL" id="JAQQWE010000008">
    <property type="protein sequence ID" value="KAK7943978.1"/>
    <property type="molecule type" value="Genomic_DNA"/>
</dbReference>
<evidence type="ECO:0000313" key="4">
    <source>
        <dbReference type="Proteomes" id="UP001391051"/>
    </source>
</evidence>
<dbReference type="RefSeq" id="XP_066696009.1">
    <property type="nucleotide sequence ID" value="XM_066849313.1"/>
</dbReference>
<dbReference type="Pfam" id="PF11374">
    <property type="entry name" value="DUF3176"/>
    <property type="match status" value="1"/>
</dbReference>
<dbReference type="Proteomes" id="UP001391051">
    <property type="component" value="Unassembled WGS sequence"/>
</dbReference>
<protein>
    <recommendedName>
        <fullName evidence="5">Carboxylic ester hydrolase</fullName>
    </recommendedName>
</protein>
<reference evidence="3 4" key="1">
    <citation type="submission" date="2023-01" db="EMBL/GenBank/DDBJ databases">
        <title>Analysis of 21 Apiospora genomes using comparative genomics revels a genus with tremendous synthesis potential of carbohydrate active enzymes and secondary metabolites.</title>
        <authorList>
            <person name="Sorensen T."/>
        </authorList>
    </citation>
    <scope>NUCLEOTIDE SEQUENCE [LARGE SCALE GENOMIC DNA]</scope>
    <source>
        <strain evidence="3 4">CBS 24483</strain>
    </source>
</reference>
<keyword evidence="2" id="KW-0812">Transmembrane</keyword>
<feature type="transmembrane region" description="Helical" evidence="2">
    <location>
        <begin position="89"/>
        <end position="111"/>
    </location>
</feature>
<sequence>MATYSALKQPPGVGAYPVSPELDAATPFEPSSPAPPEEKTPVTDSAHRGGLWWYTEFAWLLVGFLGLAGVLAVLGLYDTKPAPRWPLGITINSLVALLTSLSRLAFMVPLVQGMSQLKWVWFSSKPRPLSDFQLYDEASRGPWGGVKIVCKFKGFLGSLAALVTLSGILTSTLTQQALQFQSTLAVSQNQTAQVQRCSNFDLYDGDGIKIGTGDQIHLKQAIFNGAFTAPNETIPHIAPDCPSAECKWPIYHSLSVCTEVVNLTAQGNTTLLTALRKQTATTLTAAMNATLAMRQYQQSYAGDSTVPAQFQVMIQGLPFPTYAFDAEDNGAIVSDLIIAYSETMLRVDSSTGAVDVSGFQFLELAISWCTKSFSTEVKDGKAVTKEVASTVGNAVNPSALGLNWAWSPAFQLCYGTNTCKQLVGGRTATFGAWPPGSDPKTHAPAETFEVGIWTALVTSAYLTSTLQDVLFLDQYRGVLGSASGTGAGASTAFGVALFGNLLDAASPAPEVQMRNLRGIGDSIARSVTNLLRRNFAGSSGAVAGTVFVPQPVVRVEWRWVGLLAAQMLLSLLFLAVTVSQTKKAGVPIVKEDALAILCGLSPETRALVLSAGAEKGGLQRAAAKVKAKLEPDGSAIGMHLAVHPPHTAVGA</sequence>
<dbReference type="PANTHER" id="PTHR35394">
    <property type="entry name" value="DUF3176 DOMAIN-CONTAINING PROTEIN"/>
    <property type="match status" value="1"/>
</dbReference>
<feature type="region of interest" description="Disordered" evidence="1">
    <location>
        <begin position="1"/>
        <end position="43"/>
    </location>
</feature>
<dbReference type="GeneID" id="92082375"/>
<evidence type="ECO:0008006" key="5">
    <source>
        <dbReference type="Google" id="ProtNLM"/>
    </source>
</evidence>
<organism evidence="3 4">
    <name type="scientific">Apiospora aurea</name>
    <dbReference type="NCBI Taxonomy" id="335848"/>
    <lineage>
        <taxon>Eukaryota</taxon>
        <taxon>Fungi</taxon>
        <taxon>Dikarya</taxon>
        <taxon>Ascomycota</taxon>
        <taxon>Pezizomycotina</taxon>
        <taxon>Sordariomycetes</taxon>
        <taxon>Xylariomycetidae</taxon>
        <taxon>Amphisphaeriales</taxon>
        <taxon>Apiosporaceae</taxon>
        <taxon>Apiospora</taxon>
    </lineage>
</organism>
<keyword evidence="2" id="KW-0472">Membrane</keyword>
<feature type="transmembrane region" description="Helical" evidence="2">
    <location>
        <begin position="57"/>
        <end position="77"/>
    </location>
</feature>
<keyword evidence="4" id="KW-1185">Reference proteome</keyword>
<accession>A0ABR1Q1V0</accession>
<dbReference type="PANTHER" id="PTHR35394:SF5">
    <property type="entry name" value="DUF3176 DOMAIN-CONTAINING PROTEIN"/>
    <property type="match status" value="1"/>
</dbReference>
<gene>
    <name evidence="3" type="ORF">PG986_013091</name>
</gene>
<name>A0ABR1Q1V0_9PEZI</name>
<evidence type="ECO:0000256" key="2">
    <source>
        <dbReference type="SAM" id="Phobius"/>
    </source>
</evidence>
<keyword evidence="2" id="KW-1133">Transmembrane helix</keyword>
<dbReference type="InterPro" id="IPR021514">
    <property type="entry name" value="DUF3176"/>
</dbReference>
<evidence type="ECO:0000256" key="1">
    <source>
        <dbReference type="SAM" id="MobiDB-lite"/>
    </source>
</evidence>
<comment type="caution">
    <text evidence="3">The sequence shown here is derived from an EMBL/GenBank/DDBJ whole genome shotgun (WGS) entry which is preliminary data.</text>
</comment>
<evidence type="ECO:0000313" key="3">
    <source>
        <dbReference type="EMBL" id="KAK7943978.1"/>
    </source>
</evidence>
<proteinExistence type="predicted"/>